<dbReference type="PANTHER" id="PTHR35089">
    <property type="entry name" value="CHAPERONE PROTEIN SKP"/>
    <property type="match status" value="1"/>
</dbReference>
<organism evidence="4 5">
    <name type="scientific">Mariniradius sediminis</name>
    <dbReference type="NCBI Taxonomy" id="2909237"/>
    <lineage>
        <taxon>Bacteria</taxon>
        <taxon>Pseudomonadati</taxon>
        <taxon>Bacteroidota</taxon>
        <taxon>Cytophagia</taxon>
        <taxon>Cytophagales</taxon>
        <taxon>Cyclobacteriaceae</taxon>
        <taxon>Mariniradius</taxon>
    </lineage>
</organism>
<reference evidence="4 5" key="1">
    <citation type="submission" date="2022-01" db="EMBL/GenBank/DDBJ databases">
        <title>Mariniradius saccharolyticus sp. nov., isolated from sediment of a river.</title>
        <authorList>
            <person name="Liu H."/>
        </authorList>
    </citation>
    <scope>NUCLEOTIDE SEQUENCE [LARGE SCALE GENOMIC DNA]</scope>
    <source>
        <strain evidence="4 5">RY-2</strain>
    </source>
</reference>
<evidence type="ECO:0000313" key="4">
    <source>
        <dbReference type="EMBL" id="MCF1750961.1"/>
    </source>
</evidence>
<dbReference type="RefSeq" id="WP_234861015.1">
    <property type="nucleotide sequence ID" value="NZ_JAKEVZ010000005.1"/>
</dbReference>
<keyword evidence="2 3" id="KW-0732">Signal</keyword>
<feature type="chain" id="PRO_5045679923" evidence="3">
    <location>
        <begin position="20"/>
        <end position="207"/>
    </location>
</feature>
<proteinExistence type="inferred from homology"/>
<dbReference type="Proteomes" id="UP001201449">
    <property type="component" value="Unassembled WGS sequence"/>
</dbReference>
<evidence type="ECO:0000256" key="1">
    <source>
        <dbReference type="ARBA" id="ARBA00009091"/>
    </source>
</evidence>
<dbReference type="PANTHER" id="PTHR35089:SF1">
    <property type="entry name" value="CHAPERONE PROTEIN SKP"/>
    <property type="match status" value="1"/>
</dbReference>
<dbReference type="PROSITE" id="PS51257">
    <property type="entry name" value="PROKAR_LIPOPROTEIN"/>
    <property type="match status" value="1"/>
</dbReference>
<protein>
    <submittedName>
        <fullName evidence="4">OmpH family outer membrane protein</fullName>
    </submittedName>
</protein>
<comment type="caution">
    <text evidence="4">The sequence shown here is derived from an EMBL/GenBank/DDBJ whole genome shotgun (WGS) entry which is preliminary data.</text>
</comment>
<sequence>MKKLLKSLVIAGVAVFAISACNKATQSTDTATAEETAAAAKTDIKIAYVQTDSLIAKFSFYKEKSGEITEKGKRYESELGTRARGFEQEVANFQQTATSMTMNQARAKEEELAKKQNNLVMYRDNLMRELSEDEAKLYADVYDQVQAYLTEYAKENGIDMILSYTRGGAVWYSDAAFDVTEKVLEGLNKKYEASKTAPAPAATPEKK</sequence>
<evidence type="ECO:0000313" key="5">
    <source>
        <dbReference type="Proteomes" id="UP001201449"/>
    </source>
</evidence>
<dbReference type="InterPro" id="IPR005632">
    <property type="entry name" value="Chaperone_Skp"/>
</dbReference>
<comment type="similarity">
    <text evidence="1">Belongs to the Skp family.</text>
</comment>
<accession>A0ABS9BTM8</accession>
<gene>
    <name evidence="4" type="ORF">L0U89_07745</name>
</gene>
<evidence type="ECO:0000256" key="3">
    <source>
        <dbReference type="SAM" id="SignalP"/>
    </source>
</evidence>
<feature type="signal peptide" evidence="3">
    <location>
        <begin position="1"/>
        <end position="19"/>
    </location>
</feature>
<dbReference type="Pfam" id="PF03938">
    <property type="entry name" value="OmpH"/>
    <property type="match status" value="1"/>
</dbReference>
<dbReference type="EMBL" id="JAKEVZ010000005">
    <property type="protein sequence ID" value="MCF1750961.1"/>
    <property type="molecule type" value="Genomic_DNA"/>
</dbReference>
<evidence type="ECO:0000256" key="2">
    <source>
        <dbReference type="ARBA" id="ARBA00022729"/>
    </source>
</evidence>
<dbReference type="SMART" id="SM00935">
    <property type="entry name" value="OmpH"/>
    <property type="match status" value="1"/>
</dbReference>
<keyword evidence="5" id="KW-1185">Reference proteome</keyword>
<dbReference type="SUPFAM" id="SSF111384">
    <property type="entry name" value="OmpH-like"/>
    <property type="match status" value="1"/>
</dbReference>
<dbReference type="Gene3D" id="3.30.910.20">
    <property type="entry name" value="Skp domain"/>
    <property type="match status" value="1"/>
</dbReference>
<dbReference type="InterPro" id="IPR024930">
    <property type="entry name" value="Skp_dom_sf"/>
</dbReference>
<name>A0ABS9BTM8_9BACT</name>